<dbReference type="PROSITE" id="PS51123">
    <property type="entry name" value="OMPA_2"/>
    <property type="match status" value="1"/>
</dbReference>
<accession>A0A212IWG8</accession>
<feature type="domain" description="OmpA-like" evidence="2">
    <location>
        <begin position="188"/>
        <end position="315"/>
    </location>
</feature>
<dbReference type="InterPro" id="IPR036737">
    <property type="entry name" value="OmpA-like_sf"/>
</dbReference>
<dbReference type="Gene3D" id="3.30.1330.60">
    <property type="entry name" value="OmpA-like domain"/>
    <property type="match status" value="1"/>
</dbReference>
<dbReference type="InterPro" id="IPR011990">
    <property type="entry name" value="TPR-like_helical_dom_sf"/>
</dbReference>
<dbReference type="InterPro" id="IPR006665">
    <property type="entry name" value="OmpA-like"/>
</dbReference>
<dbReference type="AlphaFoldDB" id="A0A212IWG8"/>
<evidence type="ECO:0000259" key="2">
    <source>
        <dbReference type="PROSITE" id="PS51123"/>
    </source>
</evidence>
<name>A0A212IWG8_9BACT</name>
<dbReference type="Gene3D" id="1.25.40.10">
    <property type="entry name" value="Tetratricopeptide repeat domain"/>
    <property type="match status" value="1"/>
</dbReference>
<dbReference type="GO" id="GO:0016020">
    <property type="term" value="C:membrane"/>
    <property type="evidence" value="ECO:0007669"/>
    <property type="project" value="UniProtKB-UniRule"/>
</dbReference>
<dbReference type="RefSeq" id="WP_296938278.1">
    <property type="nucleotide sequence ID" value="NZ_LT599032.1"/>
</dbReference>
<gene>
    <name evidence="3" type="ORF">KL86DYS1_10375</name>
</gene>
<dbReference type="SUPFAM" id="SSF48452">
    <property type="entry name" value="TPR-like"/>
    <property type="match status" value="1"/>
</dbReference>
<dbReference type="InterPro" id="IPR024480">
    <property type="entry name" value="DUF3868"/>
</dbReference>
<dbReference type="EMBL" id="FLUM01000001">
    <property type="protein sequence ID" value="SBV91571.1"/>
    <property type="molecule type" value="Genomic_DNA"/>
</dbReference>
<dbReference type="Pfam" id="PF12984">
    <property type="entry name" value="DUF3868"/>
    <property type="match status" value="1"/>
</dbReference>
<reference evidence="3" key="1">
    <citation type="submission" date="2016-04" db="EMBL/GenBank/DDBJ databases">
        <authorList>
            <person name="Evans L.H."/>
            <person name="Alamgir A."/>
            <person name="Owens N."/>
            <person name="Weber N.D."/>
            <person name="Virtaneva K."/>
            <person name="Barbian K."/>
            <person name="Babar A."/>
            <person name="Rosenke K."/>
        </authorList>
    </citation>
    <scope>NUCLEOTIDE SEQUENCE</scope>
    <source>
        <strain evidence="3">86-1</strain>
    </source>
</reference>
<proteinExistence type="predicted"/>
<protein>
    <recommendedName>
        <fullName evidence="2">OmpA-like domain-containing protein</fullName>
    </recommendedName>
</protein>
<organism evidence="3">
    <name type="scientific">uncultured Dysgonomonas sp</name>
    <dbReference type="NCBI Taxonomy" id="206096"/>
    <lineage>
        <taxon>Bacteria</taxon>
        <taxon>Pseudomonadati</taxon>
        <taxon>Bacteroidota</taxon>
        <taxon>Bacteroidia</taxon>
        <taxon>Bacteroidales</taxon>
        <taxon>Dysgonomonadaceae</taxon>
        <taxon>Dysgonomonas</taxon>
        <taxon>environmental samples</taxon>
    </lineage>
</organism>
<evidence type="ECO:0000256" key="1">
    <source>
        <dbReference type="PROSITE-ProRule" id="PRU00473"/>
    </source>
</evidence>
<dbReference type="SUPFAM" id="SSF103088">
    <property type="entry name" value="OmpA-like"/>
    <property type="match status" value="1"/>
</dbReference>
<evidence type="ECO:0000313" key="3">
    <source>
        <dbReference type="EMBL" id="SBV91571.1"/>
    </source>
</evidence>
<sequence length="492" mass="55206">MKKILNISIIVLLSVLAMPLMAQQIYKGQINIASREMTREGDFLYVHMIVDMSDLKLDKSRSLTLTPILTNGSHDMELPDILINGTARHKAYLRSQALGGDQNVNKASYSVVKLDKKSKGQLHYKQTIPYEKWMDTAHLDIKEDLCGCGGHEQEVAVERIIENVPPLLVTPYIMVPQLAYIQPKVEDVKLRKEQWETYLDFPVNKTNILSDYMGNPVELSKIEKMLKAVKADNNLTVTRINIIGYASPEGLLANNEKLSQGRAESFKAYLTSKLDYPADMYKVEYGGENWTGLLAAVESSNMKDKDAVIDIIKNTGDLATRKNKLKSLNNGEPYQQMLKEIYPKLRKVESHAFYNVKGFDVAEAKEIIKTRPQQLSLEEMFRIANSYQAGSDDFIDVFETAVRMFPNDEVANLNAAAAALSANNLTNAEKYLRKSNASSAEYVNNIGVLYLLSGDLDKAKAQFTKAAGDGIEAAKYNLKEVEKKIENEAQIK</sequence>
<keyword evidence="1" id="KW-0472">Membrane</keyword>